<dbReference type="InterPro" id="IPR013783">
    <property type="entry name" value="Ig-like_fold"/>
</dbReference>
<comment type="subcellular location">
    <subcellularLocation>
        <location evidence="1">Periplasm</location>
    </subcellularLocation>
</comment>
<evidence type="ECO:0000259" key="6">
    <source>
        <dbReference type="Pfam" id="PF04349"/>
    </source>
</evidence>
<dbReference type="FunFam" id="2.70.98.10:FF:000001">
    <property type="entry name" value="Glucans biosynthesis protein G"/>
    <property type="match status" value="1"/>
</dbReference>
<dbReference type="InterPro" id="IPR014756">
    <property type="entry name" value="Ig_E-set"/>
</dbReference>
<dbReference type="SUPFAM" id="SSF81296">
    <property type="entry name" value="E set domains"/>
    <property type="match status" value="1"/>
</dbReference>
<dbReference type="GO" id="GO:0051274">
    <property type="term" value="P:beta-glucan biosynthetic process"/>
    <property type="evidence" value="ECO:0007669"/>
    <property type="project" value="TreeGrafter"/>
</dbReference>
<dbReference type="InterPro" id="IPR014718">
    <property type="entry name" value="GH-type_carb-bd"/>
</dbReference>
<dbReference type="EMBL" id="FNQM01000007">
    <property type="protein sequence ID" value="SEA61227.1"/>
    <property type="molecule type" value="Genomic_DNA"/>
</dbReference>
<protein>
    <submittedName>
        <fullName evidence="7">Glucans biosynthesis protein</fullName>
    </submittedName>
</protein>
<feature type="domain" description="Glucan biosynthesis periplasmic MdoG C-terminal" evidence="6">
    <location>
        <begin position="51"/>
        <end position="523"/>
    </location>
</feature>
<evidence type="ECO:0000256" key="2">
    <source>
        <dbReference type="ARBA" id="ARBA00005001"/>
    </source>
</evidence>
<dbReference type="Pfam" id="PF04349">
    <property type="entry name" value="MdoG"/>
    <property type="match status" value="1"/>
</dbReference>
<dbReference type="PIRSF" id="PIRSF006281">
    <property type="entry name" value="MdoG"/>
    <property type="match status" value="1"/>
</dbReference>
<dbReference type="Gene3D" id="2.60.40.10">
    <property type="entry name" value="Immunoglobulins"/>
    <property type="match status" value="1"/>
</dbReference>
<dbReference type="SUPFAM" id="SSF74650">
    <property type="entry name" value="Galactose mutarotase-like"/>
    <property type="match status" value="1"/>
</dbReference>
<dbReference type="UniPathway" id="UPA00637"/>
<dbReference type="STRING" id="89524.SAMN05444370_107136"/>
<evidence type="ECO:0000256" key="4">
    <source>
        <dbReference type="ARBA" id="ARBA00022729"/>
    </source>
</evidence>
<dbReference type="PANTHER" id="PTHR30504:SF2">
    <property type="entry name" value="GLUCANS BIOSYNTHESIS PROTEIN G"/>
    <property type="match status" value="1"/>
</dbReference>
<evidence type="ECO:0000256" key="1">
    <source>
        <dbReference type="ARBA" id="ARBA00004418"/>
    </source>
</evidence>
<keyword evidence="8" id="KW-1185">Reference proteome</keyword>
<evidence type="ECO:0000313" key="8">
    <source>
        <dbReference type="Proteomes" id="UP000198703"/>
    </source>
</evidence>
<dbReference type="GO" id="GO:0030288">
    <property type="term" value="C:outer membrane-bounded periplasmic space"/>
    <property type="evidence" value="ECO:0007669"/>
    <property type="project" value="TreeGrafter"/>
</dbReference>
<name>A0A1H4CLJ2_9RHOB</name>
<dbReference type="Proteomes" id="UP000198703">
    <property type="component" value="Unassembled WGS sequence"/>
</dbReference>
<dbReference type="GO" id="GO:0003824">
    <property type="term" value="F:catalytic activity"/>
    <property type="evidence" value="ECO:0007669"/>
    <property type="project" value="InterPro"/>
</dbReference>
<dbReference type="PROSITE" id="PS51318">
    <property type="entry name" value="TAT"/>
    <property type="match status" value="1"/>
</dbReference>
<comment type="similarity">
    <text evidence="3">Belongs to the OpgD/OpgG family.</text>
</comment>
<proteinExistence type="inferred from homology"/>
<evidence type="ECO:0000313" key="7">
    <source>
        <dbReference type="EMBL" id="SEA61227.1"/>
    </source>
</evidence>
<keyword evidence="4" id="KW-0732">Signal</keyword>
<dbReference type="InterPro" id="IPR006311">
    <property type="entry name" value="TAT_signal"/>
</dbReference>
<organism evidence="7 8">
    <name type="scientific">Rubrimonas cliftonensis</name>
    <dbReference type="NCBI Taxonomy" id="89524"/>
    <lineage>
        <taxon>Bacteria</taxon>
        <taxon>Pseudomonadati</taxon>
        <taxon>Pseudomonadota</taxon>
        <taxon>Alphaproteobacteria</taxon>
        <taxon>Rhodobacterales</taxon>
        <taxon>Paracoccaceae</taxon>
        <taxon>Rubrimonas</taxon>
    </lineage>
</organism>
<dbReference type="InterPro" id="IPR014438">
    <property type="entry name" value="Glucan_biosyn_MdoG/MdoD"/>
</dbReference>
<dbReference type="AlphaFoldDB" id="A0A1H4CLJ2"/>
<keyword evidence="5" id="KW-0574">Periplasm</keyword>
<dbReference type="Gene3D" id="2.70.98.10">
    <property type="match status" value="1"/>
</dbReference>
<sequence length="526" mass="57869">MRIAGEDHAGPGPASGRALRRRDFLAAAAAAAAAPAAMAQDKAAENPPADYEGVVNMARRRAAAAFQERTQTLAAPFRDLSYDAYRAIRFRTERGLWVGEQRGFTADLLPPGSIYTQPVKIFVVEDGVSRPLDFDVSALSFGEAYFGAVAPDPQAMAGLAWTGFRLRFPLNRPESQDEIAVFQGASYFRAVARDQIYGLSARALAIRTGAPGGEEFPGFTHFWLHRPERDASALTVHALLDSRSVAGAYEFVVRPGAETTMDVRSALFPRETLVEYGLAPLTSMYFFGPKDNRRASDFRDAVHDSEGLRMITGSGERVWRPLANPAVLQLSTFVDENPRAFGLVQRERGFAHYQDAEARYDLRPSAWIKPSGEWGRGGVRLVEIPTPNEFNDNIVAFWRPDAPLEAGGEQRIDYRLVWTGQVADSAPLARVVSTRIGAAVNAPDKLTVVVDFDLGERALDDLRPRAEASRGLIESVTLSRLPTEMRARAAMIVTPPDDGEIEFRLQLLAPDETPASETWLYRWSAA</sequence>
<dbReference type="InterPro" id="IPR007444">
    <property type="entry name" value="Glucan_biosyn_MdoG_C"/>
</dbReference>
<evidence type="ECO:0000256" key="5">
    <source>
        <dbReference type="ARBA" id="ARBA00022764"/>
    </source>
</evidence>
<dbReference type="GO" id="GO:0030246">
    <property type="term" value="F:carbohydrate binding"/>
    <property type="evidence" value="ECO:0007669"/>
    <property type="project" value="InterPro"/>
</dbReference>
<comment type="pathway">
    <text evidence="2">Glycan metabolism; osmoregulated periplasmic glucan (OPG) biosynthesis.</text>
</comment>
<reference evidence="7 8" key="1">
    <citation type="submission" date="2016-10" db="EMBL/GenBank/DDBJ databases">
        <authorList>
            <person name="de Groot N.N."/>
        </authorList>
    </citation>
    <scope>NUCLEOTIDE SEQUENCE [LARGE SCALE GENOMIC DNA]</scope>
    <source>
        <strain evidence="7 8">DSM 15345</strain>
    </source>
</reference>
<accession>A0A1H4CLJ2</accession>
<gene>
    <name evidence="7" type="ORF">SAMN05444370_107136</name>
</gene>
<dbReference type="InterPro" id="IPR011013">
    <property type="entry name" value="Gal_mutarotase_sf_dom"/>
</dbReference>
<dbReference type="PANTHER" id="PTHR30504">
    <property type="entry name" value="GLUCANS BIOSYNTHESIS PROTEIN"/>
    <property type="match status" value="1"/>
</dbReference>
<evidence type="ECO:0000256" key="3">
    <source>
        <dbReference type="ARBA" id="ARBA00009284"/>
    </source>
</evidence>
<dbReference type="RefSeq" id="WP_245731043.1">
    <property type="nucleotide sequence ID" value="NZ_FNQM01000007.1"/>
</dbReference>